<dbReference type="InterPro" id="IPR013022">
    <property type="entry name" value="Xyl_isomerase-like_TIM-brl"/>
</dbReference>
<dbReference type="SUPFAM" id="SSF51658">
    <property type="entry name" value="Xylose isomerase-like"/>
    <property type="match status" value="1"/>
</dbReference>
<sequence length="290" mass="32814">MKVGISSYSLYQAMQAGEMTILDVIDYVAEAGADHIEIVPVGFDLLNNIELVDDIKRRANDKGLEISNYAVGANFIQHSQEAYDEAINSVKQHVDIAARLGAKRMRHDVASRSLNETTYAFFEEDLPLLIQACQEIADYAKQYNIITSVENHGFYIQASERVLRLVRAVDRDNFKTTLDVGNFLCVDEDPIVGVANNLSYASMVHFKDFYYRRAHELPVKEGWLQTTSGRYLRGAIVGQGDIPIREIVEYMQEKNYEGYVSIEFEGMEACRKGAKLGLDAIKHLWKAEVK</sequence>
<reference evidence="2 3" key="1">
    <citation type="journal article" date="2014" name="Gene">
        <title>A comparative genomic analysis of the alkalitolerant soil bacterium Bacillus lehensis G1.</title>
        <authorList>
            <person name="Noor Y.M."/>
            <person name="Samsulrizal N.H."/>
            <person name="Jema'on N.A."/>
            <person name="Low K.O."/>
            <person name="Ramli A.N."/>
            <person name="Alias N.I."/>
            <person name="Damis S.I."/>
            <person name="Fuzi S.F."/>
            <person name="Isa M.N."/>
            <person name="Murad A.M."/>
            <person name="Raih M.F."/>
            <person name="Bakar F.D."/>
            <person name="Najimudin N."/>
            <person name="Mahadi N.M."/>
            <person name="Illias R.M."/>
        </authorList>
    </citation>
    <scope>NUCLEOTIDE SEQUENCE [LARGE SCALE GENOMIC DNA]</scope>
    <source>
        <strain evidence="2 3">G1</strain>
    </source>
</reference>
<dbReference type="KEGG" id="ble:BleG1_0988"/>
<evidence type="ECO:0000313" key="3">
    <source>
        <dbReference type="Proteomes" id="UP000027142"/>
    </source>
</evidence>
<proteinExistence type="predicted"/>
<dbReference type="AlphaFoldDB" id="A0A060LQS0"/>
<dbReference type="InterPro" id="IPR050312">
    <property type="entry name" value="IolE/XylAMocC-like"/>
</dbReference>
<dbReference type="EMBL" id="CP003923">
    <property type="protein sequence ID" value="AIC93591.1"/>
    <property type="molecule type" value="Genomic_DNA"/>
</dbReference>
<organism evidence="2 3">
    <name type="scientific">Shouchella lehensis G1</name>
    <dbReference type="NCBI Taxonomy" id="1246626"/>
    <lineage>
        <taxon>Bacteria</taxon>
        <taxon>Bacillati</taxon>
        <taxon>Bacillota</taxon>
        <taxon>Bacilli</taxon>
        <taxon>Bacillales</taxon>
        <taxon>Bacillaceae</taxon>
        <taxon>Shouchella</taxon>
    </lineage>
</organism>
<keyword evidence="2" id="KW-0413">Isomerase</keyword>
<protein>
    <submittedName>
        <fullName evidence="2">Xylose isomerase</fullName>
    </submittedName>
</protein>
<dbReference type="Pfam" id="PF01261">
    <property type="entry name" value="AP_endonuc_2"/>
    <property type="match status" value="1"/>
</dbReference>
<dbReference type="PATRIC" id="fig|1246626.3.peg.992"/>
<feature type="domain" description="Xylose isomerase-like TIM barrel" evidence="1">
    <location>
        <begin position="25"/>
        <end position="278"/>
    </location>
</feature>
<evidence type="ECO:0000259" key="1">
    <source>
        <dbReference type="Pfam" id="PF01261"/>
    </source>
</evidence>
<gene>
    <name evidence="2" type="ORF">BleG1_0988</name>
</gene>
<dbReference type="Proteomes" id="UP000027142">
    <property type="component" value="Chromosome"/>
</dbReference>
<dbReference type="OrthoDB" id="256906at2"/>
<dbReference type="HOGENOM" id="CLU_050006_6_1_9"/>
<dbReference type="InterPro" id="IPR036237">
    <property type="entry name" value="Xyl_isomerase-like_sf"/>
</dbReference>
<dbReference type="PANTHER" id="PTHR12110:SF53">
    <property type="entry name" value="BLR5974 PROTEIN"/>
    <property type="match status" value="1"/>
</dbReference>
<accession>A0A060LQS0</accession>
<keyword evidence="3" id="KW-1185">Reference proteome</keyword>
<evidence type="ECO:0000313" key="2">
    <source>
        <dbReference type="EMBL" id="AIC93591.1"/>
    </source>
</evidence>
<dbReference type="GO" id="GO:0016853">
    <property type="term" value="F:isomerase activity"/>
    <property type="evidence" value="ECO:0007669"/>
    <property type="project" value="UniProtKB-KW"/>
</dbReference>
<dbReference type="eggNOG" id="COG1082">
    <property type="taxonomic scope" value="Bacteria"/>
</dbReference>
<dbReference type="PANTHER" id="PTHR12110">
    <property type="entry name" value="HYDROXYPYRUVATE ISOMERASE"/>
    <property type="match status" value="1"/>
</dbReference>
<dbReference type="STRING" id="1246626.BleG1_0988"/>
<name>A0A060LQS0_9BACI</name>
<dbReference type="RefSeq" id="WP_038477840.1">
    <property type="nucleotide sequence ID" value="NZ_CP003923.1"/>
</dbReference>
<dbReference type="Gene3D" id="3.20.20.150">
    <property type="entry name" value="Divalent-metal-dependent TIM barrel enzymes"/>
    <property type="match status" value="1"/>
</dbReference>